<evidence type="ECO:0000313" key="2">
    <source>
        <dbReference type="EMBL" id="ACG48041.1"/>
    </source>
</evidence>
<dbReference type="ExpressionAtlas" id="B6UFA8">
    <property type="expression patterns" value="baseline and differential"/>
</dbReference>
<name>B6UFA8_MAIZE</name>
<feature type="transmembrane region" description="Helical" evidence="1">
    <location>
        <begin position="42"/>
        <end position="61"/>
    </location>
</feature>
<sequence>MAVAEVAIEILPQQQQQPPPPPPPQPPAVAPPNLSVPRVLQYLYLLSAWVACAGVAAGTVARRALGDSSPLVYGFLKVSIGALVFPALLILVFALRVLRAMLAVGFRRSLRTHAREIQIQATKIFRALTWKVLQDPIVLAWLASLLFILLLAASVLVFVGLLPMEESRRERIGYALSDVGVLGAMAMYCLIIIPSFALKIWRSK</sequence>
<dbReference type="EMBL" id="EU975923">
    <property type="protein sequence ID" value="ACG48041.1"/>
    <property type="molecule type" value="mRNA"/>
</dbReference>
<organism evidence="2">
    <name type="scientific">Zea mays</name>
    <name type="common">Maize</name>
    <dbReference type="NCBI Taxonomy" id="4577"/>
    <lineage>
        <taxon>Eukaryota</taxon>
        <taxon>Viridiplantae</taxon>
        <taxon>Streptophyta</taxon>
        <taxon>Embryophyta</taxon>
        <taxon>Tracheophyta</taxon>
        <taxon>Spermatophyta</taxon>
        <taxon>Magnoliopsida</taxon>
        <taxon>Liliopsida</taxon>
        <taxon>Poales</taxon>
        <taxon>Poaceae</taxon>
        <taxon>PACMAD clade</taxon>
        <taxon>Panicoideae</taxon>
        <taxon>Andropogonodae</taxon>
        <taxon>Andropogoneae</taxon>
        <taxon>Tripsacinae</taxon>
        <taxon>Zea</taxon>
    </lineage>
</organism>
<feature type="transmembrane region" description="Helical" evidence="1">
    <location>
        <begin position="138"/>
        <end position="162"/>
    </location>
</feature>
<protein>
    <submittedName>
        <fullName evidence="2">Uncharacterized protein</fullName>
    </submittedName>
</protein>
<feature type="transmembrane region" description="Helical" evidence="1">
    <location>
        <begin position="73"/>
        <end position="98"/>
    </location>
</feature>
<dbReference type="AlphaFoldDB" id="B6UFA8"/>
<accession>B6UFA8</accession>
<keyword evidence="1" id="KW-0812">Transmembrane</keyword>
<reference evidence="2" key="1">
    <citation type="journal article" date="2009" name="Plant Mol. Biol.">
        <title>Insights into corn genes derived from large-scale cDNA sequencing.</title>
        <authorList>
            <person name="Alexandrov N.N."/>
            <person name="Brover V.V."/>
            <person name="Freidin S."/>
            <person name="Troukhan M.E."/>
            <person name="Tatarinova T.V."/>
            <person name="Zhang H."/>
            <person name="Swaller T.J."/>
            <person name="Lu Y.P."/>
            <person name="Bouck J."/>
            <person name="Flavell R.B."/>
            <person name="Feldmann K.A."/>
        </authorList>
    </citation>
    <scope>NUCLEOTIDE SEQUENCE</scope>
</reference>
<keyword evidence="1" id="KW-1133">Transmembrane helix</keyword>
<evidence type="ECO:0000256" key="1">
    <source>
        <dbReference type="SAM" id="Phobius"/>
    </source>
</evidence>
<keyword evidence="1" id="KW-0472">Membrane</keyword>
<feature type="transmembrane region" description="Helical" evidence="1">
    <location>
        <begin position="174"/>
        <end position="198"/>
    </location>
</feature>
<proteinExistence type="evidence at transcript level"/>